<accession>A0A5A7T380</accession>
<dbReference type="AlphaFoldDB" id="A0A5A7T380"/>
<sequence>MGSNGFWLLYYWHYPSFHKWFYPMTFLQSSILYNKESQNLIDFKFEIAAIPINKQLYSFSYVCFIAEAAGIVFSDRRLGFFKAILISRMDWNKCNVGVCNGSSGNFATFINGWYYKDPENSLNDVAACCNWYWIIFSLKINDWENNQIATSTIMTIF</sequence>
<evidence type="ECO:0000313" key="1">
    <source>
        <dbReference type="EMBL" id="KAA0035849.1"/>
    </source>
</evidence>
<organism evidence="1 3">
    <name type="scientific">Cucumis melo var. makuwa</name>
    <name type="common">Oriental melon</name>
    <dbReference type="NCBI Taxonomy" id="1194695"/>
    <lineage>
        <taxon>Eukaryota</taxon>
        <taxon>Viridiplantae</taxon>
        <taxon>Streptophyta</taxon>
        <taxon>Embryophyta</taxon>
        <taxon>Tracheophyta</taxon>
        <taxon>Spermatophyta</taxon>
        <taxon>Magnoliopsida</taxon>
        <taxon>eudicotyledons</taxon>
        <taxon>Gunneridae</taxon>
        <taxon>Pentapetalae</taxon>
        <taxon>rosids</taxon>
        <taxon>fabids</taxon>
        <taxon>Cucurbitales</taxon>
        <taxon>Cucurbitaceae</taxon>
        <taxon>Benincaseae</taxon>
        <taxon>Cucumis</taxon>
    </lineage>
</organism>
<evidence type="ECO:0000313" key="2">
    <source>
        <dbReference type="EMBL" id="TYK30298.1"/>
    </source>
</evidence>
<dbReference type="EMBL" id="SSTE01019881">
    <property type="protein sequence ID" value="KAA0035849.1"/>
    <property type="molecule type" value="Genomic_DNA"/>
</dbReference>
<proteinExistence type="predicted"/>
<gene>
    <name evidence="2" type="ORF">E5676_scaffold344G00640</name>
    <name evidence="1" type="ORF">E6C27_scaffold56G00120</name>
</gene>
<dbReference type="OrthoDB" id="1355383at2759"/>
<evidence type="ECO:0000313" key="4">
    <source>
        <dbReference type="Proteomes" id="UP000321947"/>
    </source>
</evidence>
<name>A0A5A7T380_CUCMM</name>
<dbReference type="EMBL" id="SSTD01000679">
    <property type="protein sequence ID" value="TYK30298.1"/>
    <property type="molecule type" value="Genomic_DNA"/>
</dbReference>
<dbReference type="GO" id="GO:0016740">
    <property type="term" value="F:transferase activity"/>
    <property type="evidence" value="ECO:0007669"/>
    <property type="project" value="UniProtKB-KW"/>
</dbReference>
<reference evidence="3 4" key="1">
    <citation type="submission" date="2019-08" db="EMBL/GenBank/DDBJ databases">
        <title>Draft genome sequences of two oriental melons (Cucumis melo L. var makuwa).</title>
        <authorList>
            <person name="Kwon S.-Y."/>
        </authorList>
    </citation>
    <scope>NUCLEOTIDE SEQUENCE [LARGE SCALE GENOMIC DNA]</scope>
    <source>
        <strain evidence="4">cv. Chang Bougi</strain>
        <strain evidence="3">cv. SW 3</strain>
        <tissue evidence="1">Leaf</tissue>
    </source>
</reference>
<protein>
    <submittedName>
        <fullName evidence="1">Heparan-alpha-glucosaminide N-acetyltransferase-like</fullName>
    </submittedName>
</protein>
<comment type="caution">
    <text evidence="1">The sequence shown here is derived from an EMBL/GenBank/DDBJ whole genome shotgun (WGS) entry which is preliminary data.</text>
</comment>
<dbReference type="STRING" id="1194695.A0A5A7T380"/>
<evidence type="ECO:0000313" key="3">
    <source>
        <dbReference type="Proteomes" id="UP000321393"/>
    </source>
</evidence>
<keyword evidence="2" id="KW-0808">Transferase</keyword>
<dbReference type="Proteomes" id="UP000321393">
    <property type="component" value="Unassembled WGS sequence"/>
</dbReference>
<dbReference type="Proteomes" id="UP000321947">
    <property type="component" value="Unassembled WGS sequence"/>
</dbReference>